<feature type="transmembrane region" description="Helical" evidence="2">
    <location>
        <begin position="45"/>
        <end position="65"/>
    </location>
</feature>
<comment type="caution">
    <text evidence="3">The sequence shown here is derived from an EMBL/GenBank/DDBJ whole genome shotgun (WGS) entry which is preliminary data.</text>
</comment>
<name>A0ABT3GSP4_9BACT</name>
<dbReference type="Gene3D" id="3.30.700.10">
    <property type="entry name" value="Glycoprotein, Type 4 Pilin"/>
    <property type="match status" value="1"/>
</dbReference>
<dbReference type="EMBL" id="JAPDDT010000029">
    <property type="protein sequence ID" value="MCW1926554.1"/>
    <property type="molecule type" value="Genomic_DNA"/>
</dbReference>
<protein>
    <recommendedName>
        <fullName evidence="5">Type II secretion system protein GspG C-terminal domain-containing protein</fullName>
    </recommendedName>
</protein>
<keyword evidence="4" id="KW-1185">Reference proteome</keyword>
<accession>A0ABT3GSP4</accession>
<evidence type="ECO:0000313" key="4">
    <source>
        <dbReference type="Proteomes" id="UP001320876"/>
    </source>
</evidence>
<evidence type="ECO:0000256" key="2">
    <source>
        <dbReference type="SAM" id="Phobius"/>
    </source>
</evidence>
<evidence type="ECO:0008006" key="5">
    <source>
        <dbReference type="Google" id="ProtNLM"/>
    </source>
</evidence>
<dbReference type="SUPFAM" id="SSF54523">
    <property type="entry name" value="Pili subunits"/>
    <property type="match status" value="1"/>
</dbReference>
<organism evidence="3 4">
    <name type="scientific">Luteolibacter arcticus</name>
    <dbReference type="NCBI Taxonomy" id="1581411"/>
    <lineage>
        <taxon>Bacteria</taxon>
        <taxon>Pseudomonadati</taxon>
        <taxon>Verrucomicrobiota</taxon>
        <taxon>Verrucomicrobiia</taxon>
        <taxon>Verrucomicrobiales</taxon>
        <taxon>Verrucomicrobiaceae</taxon>
        <taxon>Luteolibacter</taxon>
    </lineage>
</organism>
<gene>
    <name evidence="3" type="ORF">OKA05_28640</name>
</gene>
<reference evidence="3 4" key="1">
    <citation type="submission" date="2022-10" db="EMBL/GenBank/DDBJ databases">
        <title>Luteolibacter arcticus strain CCTCC AB 2014275, whole genome shotgun sequencing project.</title>
        <authorList>
            <person name="Zhao G."/>
            <person name="Shen L."/>
        </authorList>
    </citation>
    <scope>NUCLEOTIDE SEQUENCE [LARGE SCALE GENOMIC DNA]</scope>
    <source>
        <strain evidence="3 4">CCTCC AB 2014275</strain>
    </source>
</reference>
<keyword evidence="2" id="KW-0812">Transmembrane</keyword>
<dbReference type="InterPro" id="IPR045584">
    <property type="entry name" value="Pilin-like"/>
</dbReference>
<feature type="transmembrane region" description="Helical" evidence="2">
    <location>
        <begin position="13"/>
        <end position="33"/>
    </location>
</feature>
<keyword evidence="2" id="KW-0472">Membrane</keyword>
<proteinExistence type="predicted"/>
<evidence type="ECO:0000313" key="3">
    <source>
        <dbReference type="EMBL" id="MCW1926554.1"/>
    </source>
</evidence>
<feature type="region of interest" description="Disordered" evidence="1">
    <location>
        <begin position="168"/>
        <end position="187"/>
    </location>
</feature>
<dbReference type="RefSeq" id="WP_264490662.1">
    <property type="nucleotide sequence ID" value="NZ_JAPDDT010000029.1"/>
</dbReference>
<evidence type="ECO:0000256" key="1">
    <source>
        <dbReference type="SAM" id="MobiDB-lite"/>
    </source>
</evidence>
<sequence>MSVLATVITLWDYAVILVPLMAWVGVLGFIWRCSNADDPRASLRSWRPVILLVACVAALLSVLAWRRTVRVELNDKTRMVRAETRALESAARLYSIDEEFESESESERWPAGGNREVIATLTKAREDGKDPYLNRARLRLSPDGSAIDPWGRAYLMVVTEGKGMRVWSAGPDGMGDTEDDVPRDRGL</sequence>
<keyword evidence="2" id="KW-1133">Transmembrane helix</keyword>
<dbReference type="Proteomes" id="UP001320876">
    <property type="component" value="Unassembled WGS sequence"/>
</dbReference>